<evidence type="ECO:0000259" key="1">
    <source>
        <dbReference type="Pfam" id="PF00561"/>
    </source>
</evidence>
<dbReference type="OrthoDB" id="8119704at2759"/>
<name>A0A8K0L5F3_9PEZI</name>
<evidence type="ECO:0000313" key="3">
    <source>
        <dbReference type="Proteomes" id="UP000809789"/>
    </source>
</evidence>
<keyword evidence="3" id="KW-1185">Reference proteome</keyword>
<dbReference type="InterPro" id="IPR029058">
    <property type="entry name" value="AB_hydrolase_fold"/>
</dbReference>
<dbReference type="EMBL" id="JAESVG020000002">
    <property type="protein sequence ID" value="KAG8630049.1"/>
    <property type="molecule type" value="Genomic_DNA"/>
</dbReference>
<dbReference type="InterPro" id="IPR050228">
    <property type="entry name" value="Carboxylesterase_BioH"/>
</dbReference>
<dbReference type="PANTHER" id="PTHR43194:SF2">
    <property type="entry name" value="PEROXISOMAL MEMBRANE PROTEIN LPX1"/>
    <property type="match status" value="1"/>
</dbReference>
<dbReference type="Gene3D" id="3.40.50.1820">
    <property type="entry name" value="alpha/beta hydrolase"/>
    <property type="match status" value="1"/>
</dbReference>
<comment type="caution">
    <text evidence="2">The sequence shown here is derived from an EMBL/GenBank/DDBJ whole genome shotgun (WGS) entry which is preliminary data.</text>
</comment>
<gene>
    <name evidence="2" type="ORF">KVT40_001668</name>
</gene>
<accession>A0A8K0L5F3</accession>
<dbReference type="SUPFAM" id="SSF53474">
    <property type="entry name" value="alpha/beta-Hydrolases"/>
    <property type="match status" value="1"/>
</dbReference>
<proteinExistence type="predicted"/>
<organism evidence="2 3">
    <name type="scientific">Elsinoe batatas</name>
    <dbReference type="NCBI Taxonomy" id="2601811"/>
    <lineage>
        <taxon>Eukaryota</taxon>
        <taxon>Fungi</taxon>
        <taxon>Dikarya</taxon>
        <taxon>Ascomycota</taxon>
        <taxon>Pezizomycotina</taxon>
        <taxon>Dothideomycetes</taxon>
        <taxon>Dothideomycetidae</taxon>
        <taxon>Myriangiales</taxon>
        <taxon>Elsinoaceae</taxon>
        <taxon>Elsinoe</taxon>
    </lineage>
</organism>
<sequence>MTLSYSPSTAPPTPLPPGLTREFINSPQGILELLSAIPSSSENKTPLFFNHGGFGCAAVWLEWMTFLSAAPYKIPCYALSYRGHGASWKPGYLQMTFGTTKRMLADDIVTGVKHVEGLLRQQGNPDTKVILVAHSNGGGLCQLALNDGDIQVKALALVDATPPFGLLGVYINWFRADPWFPIRIYWHLFHARSPLSSTALVKNAFFCDEYPIEKVPVMEKLMAPYESMLWPSSMFWRFVSISKVLKNINVTIGRPSVLVMAAEKGRLMDPAMMRRAADEYAIGIRDKFLEEEKEVSAGQVAQTVSYELIMGAGHHLQNDLQWRDGAEKMAKFYRETTAS</sequence>
<dbReference type="AlphaFoldDB" id="A0A8K0L5F3"/>
<dbReference type="InterPro" id="IPR000073">
    <property type="entry name" value="AB_hydrolase_1"/>
</dbReference>
<dbReference type="PANTHER" id="PTHR43194">
    <property type="entry name" value="HYDROLASE ALPHA/BETA FOLD FAMILY"/>
    <property type="match status" value="1"/>
</dbReference>
<reference evidence="2" key="1">
    <citation type="submission" date="2021-07" db="EMBL/GenBank/DDBJ databases">
        <title>Elsinoe batatas strain:CRI-CJ2 Genome sequencing and assembly.</title>
        <authorList>
            <person name="Huang L."/>
        </authorList>
    </citation>
    <scope>NUCLEOTIDE SEQUENCE</scope>
    <source>
        <strain evidence="2">CRI-CJ2</strain>
    </source>
</reference>
<evidence type="ECO:0000313" key="2">
    <source>
        <dbReference type="EMBL" id="KAG8630049.1"/>
    </source>
</evidence>
<dbReference type="Pfam" id="PF00561">
    <property type="entry name" value="Abhydrolase_1"/>
    <property type="match status" value="1"/>
</dbReference>
<protein>
    <recommendedName>
        <fullName evidence="1">AB hydrolase-1 domain-containing protein</fullName>
    </recommendedName>
</protein>
<dbReference type="Proteomes" id="UP000809789">
    <property type="component" value="Unassembled WGS sequence"/>
</dbReference>
<feature type="domain" description="AB hydrolase-1" evidence="1">
    <location>
        <begin position="46"/>
        <end position="277"/>
    </location>
</feature>